<dbReference type="SUPFAM" id="SSF50729">
    <property type="entry name" value="PH domain-like"/>
    <property type="match status" value="1"/>
</dbReference>
<dbReference type="Pfam" id="PF09379">
    <property type="entry name" value="FERM_N"/>
    <property type="match status" value="1"/>
</dbReference>
<dbReference type="CDD" id="cd13194">
    <property type="entry name" value="FERM_C_ERM"/>
    <property type="match status" value="1"/>
</dbReference>
<keyword evidence="2" id="KW-1003">Cell membrane</keyword>
<dbReference type="GO" id="GO:1902966">
    <property type="term" value="P:positive regulation of protein localization to early endosome"/>
    <property type="evidence" value="ECO:0000318"/>
    <property type="project" value="GO_Central"/>
</dbReference>
<dbReference type="GO" id="GO:0005912">
    <property type="term" value="C:adherens junction"/>
    <property type="evidence" value="ECO:0000318"/>
    <property type="project" value="GO_Central"/>
</dbReference>
<dbReference type="Pfam" id="PF00373">
    <property type="entry name" value="FERM_M"/>
    <property type="match status" value="1"/>
</dbReference>
<dbReference type="eggNOG" id="KOG3529">
    <property type="taxonomic scope" value="Eukaryota"/>
</dbReference>
<dbReference type="GO" id="GO:0003779">
    <property type="term" value="F:actin binding"/>
    <property type="evidence" value="ECO:0000318"/>
    <property type="project" value="GO_Central"/>
</dbReference>
<dbReference type="InterPro" id="IPR019747">
    <property type="entry name" value="FERM_CS"/>
</dbReference>
<dbReference type="InterPro" id="IPR014352">
    <property type="entry name" value="FERM/acyl-CoA-bd_prot_sf"/>
</dbReference>
<dbReference type="SMART" id="SM01196">
    <property type="entry name" value="FERM_C"/>
    <property type="match status" value="1"/>
</dbReference>
<dbReference type="InterPro" id="IPR018980">
    <property type="entry name" value="FERM_PH-like_C"/>
</dbReference>
<dbReference type="InParanoid" id="A7RWH0"/>
<feature type="coiled-coil region" evidence="4">
    <location>
        <begin position="308"/>
        <end position="420"/>
    </location>
</feature>
<organism evidence="6 7">
    <name type="scientific">Nematostella vectensis</name>
    <name type="common">Starlet sea anemone</name>
    <dbReference type="NCBI Taxonomy" id="45351"/>
    <lineage>
        <taxon>Eukaryota</taxon>
        <taxon>Metazoa</taxon>
        <taxon>Cnidaria</taxon>
        <taxon>Anthozoa</taxon>
        <taxon>Hexacorallia</taxon>
        <taxon>Actiniaria</taxon>
        <taxon>Edwardsiidae</taxon>
        <taxon>Nematostella</taxon>
    </lineage>
</organism>
<gene>
    <name evidence="6" type="ORF">NEMVEDRAFT_v1g234576</name>
</gene>
<keyword evidence="3" id="KW-0472">Membrane</keyword>
<dbReference type="InterPro" id="IPR011993">
    <property type="entry name" value="PH-like_dom_sf"/>
</dbReference>
<dbReference type="InterPro" id="IPR041789">
    <property type="entry name" value="ERM_FERM_C"/>
</dbReference>
<dbReference type="PANTHER" id="PTHR23281">
    <property type="entry name" value="MERLIN/MOESIN/EZRIN/RADIXIN"/>
    <property type="match status" value="1"/>
</dbReference>
<evidence type="ECO:0000313" key="6">
    <source>
        <dbReference type="EMBL" id="EDO44119.1"/>
    </source>
</evidence>
<keyword evidence="4" id="KW-0175">Coiled coil</keyword>
<dbReference type="CDD" id="cd17097">
    <property type="entry name" value="FERM_F1_ERM_like"/>
    <property type="match status" value="1"/>
</dbReference>
<dbReference type="PhylomeDB" id="A7RWH0"/>
<evidence type="ECO:0000256" key="1">
    <source>
        <dbReference type="ARBA" id="ARBA00004202"/>
    </source>
</evidence>
<sequence length="567" mass="66593">MPKTFNVCISTMDAELEFPLEQSAKGSELFDLVVRTLGVRETWYFGLQFEYPTGELAWLQFDKKVYKQNKTLKEPFALRLRAKFYPEDVAEELVQEITQHLFYLQVKDAILTMKTFCPPEASVLLASYAVQAKFGDYDKDLHKPGFLQNEHLLPQTVIEQYQMTPAMWEERITSWYAEHHGLTRDEAEMEYLKLAQDLEMYGVSYFDITNKKGTAISLGIDCRGLNIYEKDNRLNPKTSFPWKEIKNISFHSRTFVIKSIDKQAPDFIFKTGNPRTNKVILELCLGNHELFKRRRKPDTMEIQQMKALAKEEKMRRQIERNKLLVEQQAREEAIRQKEELQARLQELQNEADSCREALMRSEETAELLAEKARVAEEEATLLQRKATDAEEELRRLRLSASKSEEEKSILERRAREADELFRRVFQESEARGRENLLNAKHTEKKAVQKLAELSSSSNNLPSYNSIAQEKKPDANRSYLYDYKTEAENLRLVKDSEKERYDQYVGHRRSQQLQMHLKDLEDMRIRDRQSSWDGIHEDNQKRGETKYSTLQKITTGSSKARIEFFEEL</sequence>
<dbReference type="GO" id="GO:0045177">
    <property type="term" value="C:apical part of cell"/>
    <property type="evidence" value="ECO:0000318"/>
    <property type="project" value="GO_Central"/>
</dbReference>
<comment type="subcellular location">
    <subcellularLocation>
        <location evidence="1">Cell membrane</location>
        <topology evidence="1">Peripheral membrane protein</topology>
    </subcellularLocation>
</comment>
<dbReference type="SUPFAM" id="SSF54236">
    <property type="entry name" value="Ubiquitin-like"/>
    <property type="match status" value="1"/>
</dbReference>
<evidence type="ECO:0000259" key="5">
    <source>
        <dbReference type="PROSITE" id="PS50057"/>
    </source>
</evidence>
<dbReference type="InterPro" id="IPR019748">
    <property type="entry name" value="FERM_central"/>
</dbReference>
<dbReference type="PROSITE" id="PS00661">
    <property type="entry name" value="FERM_2"/>
    <property type="match status" value="1"/>
</dbReference>
<dbReference type="GO" id="GO:2000643">
    <property type="term" value="P:positive regulation of early endosome to late endosome transport"/>
    <property type="evidence" value="ECO:0000318"/>
    <property type="project" value="GO_Central"/>
</dbReference>
<dbReference type="PRINTS" id="PR00935">
    <property type="entry name" value="BAND41"/>
</dbReference>
<dbReference type="Pfam" id="PF00769">
    <property type="entry name" value="ERM_C"/>
    <property type="match status" value="1"/>
</dbReference>
<dbReference type="GO" id="GO:0005886">
    <property type="term" value="C:plasma membrane"/>
    <property type="evidence" value="ECO:0000318"/>
    <property type="project" value="GO_Central"/>
</dbReference>
<dbReference type="Pfam" id="PF09380">
    <property type="entry name" value="FERM_C"/>
    <property type="match status" value="1"/>
</dbReference>
<name>A7RWH0_NEMVE</name>
<dbReference type="PROSITE" id="PS50057">
    <property type="entry name" value="FERM_3"/>
    <property type="match status" value="1"/>
</dbReference>
<evidence type="ECO:0000256" key="3">
    <source>
        <dbReference type="ARBA" id="ARBA00023136"/>
    </source>
</evidence>
<dbReference type="HOGENOM" id="CLU_003623_6_1_1"/>
<proteinExistence type="predicted"/>
<dbReference type="CDD" id="cd14473">
    <property type="entry name" value="FERM_B-lobe"/>
    <property type="match status" value="1"/>
</dbReference>
<reference evidence="6 7" key="1">
    <citation type="journal article" date="2007" name="Science">
        <title>Sea anemone genome reveals ancestral eumetazoan gene repertoire and genomic organization.</title>
        <authorList>
            <person name="Putnam N.H."/>
            <person name="Srivastava M."/>
            <person name="Hellsten U."/>
            <person name="Dirks B."/>
            <person name="Chapman J."/>
            <person name="Salamov A."/>
            <person name="Terry A."/>
            <person name="Shapiro H."/>
            <person name="Lindquist E."/>
            <person name="Kapitonov V.V."/>
            <person name="Jurka J."/>
            <person name="Genikhovich G."/>
            <person name="Grigoriev I.V."/>
            <person name="Lucas S.M."/>
            <person name="Steele R.E."/>
            <person name="Finnerty J.R."/>
            <person name="Technau U."/>
            <person name="Martindale M.Q."/>
            <person name="Rokhsar D.S."/>
        </authorList>
    </citation>
    <scope>NUCLEOTIDE SEQUENCE [LARGE SCALE GENOMIC DNA]</scope>
    <source>
        <strain evidence="7">CH2 X CH6</strain>
    </source>
</reference>
<dbReference type="FunFam" id="1.20.80.10:FF:000002">
    <property type="entry name" value="radixin isoform X1"/>
    <property type="match status" value="1"/>
</dbReference>
<dbReference type="Gene3D" id="1.20.80.10">
    <property type="match status" value="1"/>
</dbReference>
<dbReference type="InterPro" id="IPR029071">
    <property type="entry name" value="Ubiquitin-like_domsf"/>
</dbReference>
<dbReference type="InterPro" id="IPR019749">
    <property type="entry name" value="Band_41_domain"/>
</dbReference>
<dbReference type="AlphaFoldDB" id="A7RWH0"/>
<keyword evidence="7" id="KW-1185">Reference proteome</keyword>
<dbReference type="InterPro" id="IPR046810">
    <property type="entry name" value="ERM_helical"/>
</dbReference>
<protein>
    <recommendedName>
        <fullName evidence="5">FERM domain-containing protein</fullName>
    </recommendedName>
</protein>
<dbReference type="GO" id="GO:0005178">
    <property type="term" value="F:integrin binding"/>
    <property type="evidence" value="ECO:0000318"/>
    <property type="project" value="GO_Central"/>
</dbReference>
<feature type="domain" description="FERM" evidence="5">
    <location>
        <begin position="5"/>
        <end position="295"/>
    </location>
</feature>
<dbReference type="STRING" id="45351.A7RWH0"/>
<dbReference type="SMART" id="SM00295">
    <property type="entry name" value="B41"/>
    <property type="match status" value="1"/>
</dbReference>
<dbReference type="GO" id="GO:1902115">
    <property type="term" value="P:regulation of organelle assembly"/>
    <property type="evidence" value="ECO:0000318"/>
    <property type="project" value="GO_Central"/>
</dbReference>
<dbReference type="Pfam" id="PF20492">
    <property type="entry name" value="ERM_helical"/>
    <property type="match status" value="1"/>
</dbReference>
<accession>A7RWH0</accession>
<dbReference type="GO" id="GO:0008285">
    <property type="term" value="P:negative regulation of cell population proliferation"/>
    <property type="evidence" value="ECO:0000318"/>
    <property type="project" value="GO_Central"/>
</dbReference>
<dbReference type="Proteomes" id="UP000001593">
    <property type="component" value="Unassembled WGS sequence"/>
</dbReference>
<dbReference type="SUPFAM" id="SSF47031">
    <property type="entry name" value="Second domain of FERM"/>
    <property type="match status" value="1"/>
</dbReference>
<dbReference type="Gene3D" id="1.20.5.450">
    <property type="match status" value="1"/>
</dbReference>
<dbReference type="GO" id="GO:0035330">
    <property type="term" value="P:regulation of hippo signaling"/>
    <property type="evidence" value="ECO:0000318"/>
    <property type="project" value="GO_Central"/>
</dbReference>
<dbReference type="PIRSF" id="PIRSF002305">
    <property type="entry name" value="ERM"/>
    <property type="match status" value="1"/>
</dbReference>
<evidence type="ECO:0000256" key="4">
    <source>
        <dbReference type="SAM" id="Coils"/>
    </source>
</evidence>
<dbReference type="Gene3D" id="2.30.29.30">
    <property type="entry name" value="Pleckstrin-homology domain (PH domain)/Phosphotyrosine-binding domain (PTB)"/>
    <property type="match status" value="1"/>
</dbReference>
<evidence type="ECO:0000256" key="2">
    <source>
        <dbReference type="ARBA" id="ARBA00022475"/>
    </source>
</evidence>
<evidence type="ECO:0000313" key="7">
    <source>
        <dbReference type="Proteomes" id="UP000001593"/>
    </source>
</evidence>
<dbReference type="EMBL" id="DS469547">
    <property type="protein sequence ID" value="EDO44119.1"/>
    <property type="molecule type" value="Genomic_DNA"/>
</dbReference>
<dbReference type="InterPro" id="IPR000299">
    <property type="entry name" value="FERM_domain"/>
</dbReference>
<dbReference type="InterPro" id="IPR008954">
    <property type="entry name" value="Moesin_tail_sf"/>
</dbReference>
<dbReference type="PRINTS" id="PR00661">
    <property type="entry name" value="ERMFAMILY"/>
</dbReference>
<dbReference type="FunCoup" id="A7RWH0">
    <property type="interactions" value="33"/>
</dbReference>
<dbReference type="OrthoDB" id="6018897at2759"/>
<dbReference type="InterPro" id="IPR011259">
    <property type="entry name" value="ERM_C_dom"/>
</dbReference>
<dbReference type="InterPro" id="IPR000798">
    <property type="entry name" value="Ez/rad/moesin-like"/>
</dbReference>
<dbReference type="Gene3D" id="3.10.20.90">
    <property type="entry name" value="Phosphatidylinositol 3-kinase Catalytic Subunit, Chain A, domain 1"/>
    <property type="match status" value="1"/>
</dbReference>
<dbReference type="SUPFAM" id="SSF48678">
    <property type="entry name" value="Moesin tail domain"/>
    <property type="match status" value="1"/>
</dbReference>
<dbReference type="GO" id="GO:0008360">
    <property type="term" value="P:regulation of cell shape"/>
    <property type="evidence" value="ECO:0000318"/>
    <property type="project" value="GO_Central"/>
</dbReference>
<dbReference type="GO" id="GO:0030175">
    <property type="term" value="C:filopodium"/>
    <property type="evidence" value="ECO:0000318"/>
    <property type="project" value="GO_Central"/>
</dbReference>
<dbReference type="InterPro" id="IPR018979">
    <property type="entry name" value="FERM_N"/>
</dbReference>
<dbReference type="OMA" id="IKRWWIN"/>
<dbReference type="InterPro" id="IPR035963">
    <property type="entry name" value="FERM_2"/>
</dbReference>
<dbReference type="Gene3D" id="6.10.360.10">
    <property type="match status" value="1"/>
</dbReference>
<dbReference type="InterPro" id="IPR011174">
    <property type="entry name" value="ERM"/>
</dbReference>